<dbReference type="InterPro" id="IPR040690">
    <property type="entry name" value="FtsX_ECD"/>
</dbReference>
<reference evidence="3" key="1">
    <citation type="journal article" date="2019" name="Int. J. Syst. Evol. Microbiol.">
        <title>The Global Catalogue of Microorganisms (GCM) 10K type strain sequencing project: providing services to taxonomists for standard genome sequencing and annotation.</title>
        <authorList>
            <consortium name="The Broad Institute Genomics Platform"/>
            <consortium name="The Broad Institute Genome Sequencing Center for Infectious Disease"/>
            <person name="Wu L."/>
            <person name="Ma J."/>
        </authorList>
    </citation>
    <scope>NUCLEOTIDE SEQUENCE [LARGE SCALE GENOMIC DNA]</scope>
    <source>
        <strain evidence="3">TBRC 4489</strain>
    </source>
</reference>
<evidence type="ECO:0000259" key="1">
    <source>
        <dbReference type="Pfam" id="PF18075"/>
    </source>
</evidence>
<evidence type="ECO:0000313" key="3">
    <source>
        <dbReference type="Proteomes" id="UP001595850"/>
    </source>
</evidence>
<protein>
    <submittedName>
        <fullName evidence="2">Permease-like cell division protein FtsX</fullName>
    </submittedName>
</protein>
<comment type="caution">
    <text evidence="2">The sequence shown here is derived from an EMBL/GenBank/DDBJ whole genome shotgun (WGS) entry which is preliminary data.</text>
</comment>
<keyword evidence="3" id="KW-1185">Reference proteome</keyword>
<dbReference type="Gene3D" id="3.30.70.3040">
    <property type="match status" value="2"/>
</dbReference>
<dbReference type="RefSeq" id="WP_377286166.1">
    <property type="nucleotide sequence ID" value="NZ_JBHSBM010000011.1"/>
</dbReference>
<evidence type="ECO:0000313" key="2">
    <source>
        <dbReference type="EMBL" id="MFC4058014.1"/>
    </source>
</evidence>
<organism evidence="2 3">
    <name type="scientific">Planomonospora corallina</name>
    <dbReference type="NCBI Taxonomy" id="1806052"/>
    <lineage>
        <taxon>Bacteria</taxon>
        <taxon>Bacillati</taxon>
        <taxon>Actinomycetota</taxon>
        <taxon>Actinomycetes</taxon>
        <taxon>Streptosporangiales</taxon>
        <taxon>Streptosporangiaceae</taxon>
        <taxon>Planomonospora</taxon>
    </lineage>
</organism>
<dbReference type="EMBL" id="JBHSBM010000011">
    <property type="protein sequence ID" value="MFC4058014.1"/>
    <property type="molecule type" value="Genomic_DNA"/>
</dbReference>
<feature type="domain" description="FtsX extracellular" evidence="1">
    <location>
        <begin position="104"/>
        <end position="186"/>
    </location>
</feature>
<dbReference type="Proteomes" id="UP001595850">
    <property type="component" value="Unassembled WGS sequence"/>
</dbReference>
<proteinExistence type="predicted"/>
<gene>
    <name evidence="2" type="ORF">ACFOWE_06890</name>
</gene>
<sequence>MSGHEELSFGGGDPDREPWFEPRLRALRERSAACREWAGARVRALTACAVALAVLGAAGAGGRYLYERSREPLPPPDIAVPAQLRFTVRPCGPERQPWHCPGRKEATEGEIRAVVERMRAMPEVAEARYVSAEEDRRETLAHYADLGEEPLDHVGFQHAIDARLHRSGDFPEVARRLREMPEVHLVDRDPSDFWAGTADLAVVMCGTEEVFRYICAGNRSGGSGRSTTPEEKEAILDRIWELPEAEEVYLQSREHHARLLRHYYPESPSGDRTFRIEPVMETFYVKLSDPAAFPAAARALKSLPGVGWVGRVRSDR</sequence>
<dbReference type="Pfam" id="PF18075">
    <property type="entry name" value="FtsX_ECD"/>
    <property type="match status" value="2"/>
</dbReference>
<feature type="domain" description="FtsX extracellular" evidence="1">
    <location>
        <begin position="226"/>
        <end position="307"/>
    </location>
</feature>
<name>A0ABV8I503_9ACTN</name>
<accession>A0ABV8I503</accession>